<evidence type="ECO:0000256" key="5">
    <source>
        <dbReference type="ARBA" id="ARBA00022679"/>
    </source>
</evidence>
<comment type="subcellular location">
    <subcellularLocation>
        <location evidence="1">Membrane</location>
    </subcellularLocation>
</comment>
<evidence type="ECO:0000256" key="6">
    <source>
        <dbReference type="ARBA" id="ARBA00022692"/>
    </source>
</evidence>
<evidence type="ECO:0000256" key="3">
    <source>
        <dbReference type="ARBA" id="ARBA00008655"/>
    </source>
</evidence>
<dbReference type="Pfam" id="PF13499">
    <property type="entry name" value="EF-hand_7"/>
    <property type="match status" value="1"/>
</dbReference>
<evidence type="ECO:0000256" key="4">
    <source>
        <dbReference type="ARBA" id="ARBA00022516"/>
    </source>
</evidence>
<feature type="domain" description="EF-hand" evidence="18">
    <location>
        <begin position="372"/>
        <end position="407"/>
    </location>
</feature>
<dbReference type="PANTHER" id="PTHR23063:SF21">
    <property type="entry name" value="LYSOPHOSPHATIDYLCHOLINE ACYLTRANSFERASE 2"/>
    <property type="match status" value="1"/>
</dbReference>
<dbReference type="GO" id="GO:0005783">
    <property type="term" value="C:endoplasmic reticulum"/>
    <property type="evidence" value="ECO:0007669"/>
    <property type="project" value="TreeGrafter"/>
</dbReference>
<keyword evidence="9 17" id="KW-1133">Transmembrane helix</keyword>
<keyword evidence="11 17" id="KW-0472">Membrane</keyword>
<comment type="pathway">
    <text evidence="15">Phospholipid metabolism.</text>
</comment>
<evidence type="ECO:0000256" key="17">
    <source>
        <dbReference type="SAM" id="Phobius"/>
    </source>
</evidence>
<dbReference type="AlphaFoldDB" id="A0A8T2J345"/>
<evidence type="ECO:0000256" key="13">
    <source>
        <dbReference type="ARBA" id="ARBA00023264"/>
    </source>
</evidence>
<evidence type="ECO:0000256" key="11">
    <source>
        <dbReference type="ARBA" id="ARBA00023136"/>
    </source>
</evidence>
<evidence type="ECO:0000259" key="18">
    <source>
        <dbReference type="PROSITE" id="PS50222"/>
    </source>
</evidence>
<dbReference type="PROSITE" id="PS50222">
    <property type="entry name" value="EF_HAND_2"/>
    <property type="match status" value="3"/>
</dbReference>
<feature type="region of interest" description="Disordered" evidence="16">
    <location>
        <begin position="506"/>
        <end position="530"/>
    </location>
</feature>
<dbReference type="CDD" id="cd00051">
    <property type="entry name" value="EFh"/>
    <property type="match status" value="2"/>
</dbReference>
<evidence type="ECO:0000256" key="1">
    <source>
        <dbReference type="ARBA" id="ARBA00004370"/>
    </source>
</evidence>
<keyword evidence="13" id="KW-1208">Phospholipid metabolism</keyword>
<evidence type="ECO:0000256" key="7">
    <source>
        <dbReference type="ARBA" id="ARBA00022723"/>
    </source>
</evidence>
<dbReference type="EMBL" id="JAACNH010000007">
    <property type="protein sequence ID" value="KAG8437778.1"/>
    <property type="molecule type" value="Genomic_DNA"/>
</dbReference>
<evidence type="ECO:0000256" key="2">
    <source>
        <dbReference type="ARBA" id="ARBA00005074"/>
    </source>
</evidence>
<evidence type="ECO:0000313" key="19">
    <source>
        <dbReference type="EMBL" id="KAG8437778.1"/>
    </source>
</evidence>
<evidence type="ECO:0000256" key="8">
    <source>
        <dbReference type="ARBA" id="ARBA00022837"/>
    </source>
</evidence>
<dbReference type="OrthoDB" id="272512at2759"/>
<dbReference type="SMART" id="SM00054">
    <property type="entry name" value="EFh"/>
    <property type="match status" value="3"/>
</dbReference>
<keyword evidence="6 17" id="KW-0812">Transmembrane</keyword>
<keyword evidence="10" id="KW-0443">Lipid metabolism</keyword>
<keyword evidence="7" id="KW-0479">Metal-binding</keyword>
<dbReference type="GO" id="GO:0008654">
    <property type="term" value="P:phospholipid biosynthetic process"/>
    <property type="evidence" value="ECO:0007669"/>
    <property type="project" value="UniProtKB-KW"/>
</dbReference>
<keyword evidence="20" id="KW-1185">Reference proteome</keyword>
<evidence type="ECO:0000256" key="12">
    <source>
        <dbReference type="ARBA" id="ARBA00023209"/>
    </source>
</evidence>
<name>A0A8T2J345_9PIPI</name>
<feature type="domain" description="EF-hand" evidence="18">
    <location>
        <begin position="451"/>
        <end position="479"/>
    </location>
</feature>
<dbReference type="PROSITE" id="PS00018">
    <property type="entry name" value="EF_HAND_1"/>
    <property type="match status" value="2"/>
</dbReference>
<organism evidence="19 20">
    <name type="scientific">Hymenochirus boettgeri</name>
    <name type="common">Congo dwarf clawed frog</name>
    <dbReference type="NCBI Taxonomy" id="247094"/>
    <lineage>
        <taxon>Eukaryota</taxon>
        <taxon>Metazoa</taxon>
        <taxon>Chordata</taxon>
        <taxon>Craniata</taxon>
        <taxon>Vertebrata</taxon>
        <taxon>Euteleostomi</taxon>
        <taxon>Amphibia</taxon>
        <taxon>Batrachia</taxon>
        <taxon>Anura</taxon>
        <taxon>Pipoidea</taxon>
        <taxon>Pipidae</taxon>
        <taxon>Pipinae</taxon>
        <taxon>Hymenochirus</taxon>
    </lineage>
</organism>
<evidence type="ECO:0000256" key="14">
    <source>
        <dbReference type="ARBA" id="ARBA00023315"/>
    </source>
</evidence>
<comment type="pathway">
    <text evidence="2">Lipid metabolism; phospholipid metabolism.</text>
</comment>
<evidence type="ECO:0000256" key="9">
    <source>
        <dbReference type="ARBA" id="ARBA00022989"/>
    </source>
</evidence>
<dbReference type="InterPro" id="IPR045252">
    <property type="entry name" value="LPCAT1-like"/>
</dbReference>
<comment type="caution">
    <text evidence="19">The sequence shown here is derived from an EMBL/GenBank/DDBJ whole genome shotgun (WGS) entry which is preliminary data.</text>
</comment>
<evidence type="ECO:0000256" key="10">
    <source>
        <dbReference type="ARBA" id="ARBA00023098"/>
    </source>
</evidence>
<dbReference type="GO" id="GO:0016020">
    <property type="term" value="C:membrane"/>
    <property type="evidence" value="ECO:0007669"/>
    <property type="project" value="UniProtKB-SubCell"/>
</dbReference>
<feature type="compositionally biased region" description="Polar residues" evidence="16">
    <location>
        <begin position="506"/>
        <end position="516"/>
    </location>
</feature>
<evidence type="ECO:0000256" key="15">
    <source>
        <dbReference type="ARBA" id="ARBA00025707"/>
    </source>
</evidence>
<dbReference type="Pfam" id="PF00036">
    <property type="entry name" value="EF-hand_1"/>
    <property type="match status" value="1"/>
</dbReference>
<dbReference type="InterPro" id="IPR002048">
    <property type="entry name" value="EF_hand_dom"/>
</dbReference>
<dbReference type="Proteomes" id="UP000812440">
    <property type="component" value="Chromosome 4"/>
</dbReference>
<dbReference type="SUPFAM" id="SSF69593">
    <property type="entry name" value="Glycerol-3-phosphate (1)-acyltransferase"/>
    <property type="match status" value="1"/>
</dbReference>
<proteinExistence type="inferred from homology"/>
<feature type="transmembrane region" description="Helical" evidence="17">
    <location>
        <begin position="51"/>
        <end position="71"/>
    </location>
</feature>
<sequence length="530" mass="59739">MVRLQRAPILPRQKSFIPPKIPNPFVHELNLTPMNKLKVVLCGLVLLPLRAFLFMVLISLSWMVAVIATCCFQDTNERPLKGWRRKLAQNIIRNLGYLLFLCMGFNIRVEGKPAPPADAPIFLAAPHSSFFDAIAVIASGMPSSVSKAENISVPIFGRILKALQPVLVYRADPDSRKNTISEIKKRTTSKGEWPQVLIFPEGTCTNRSCLISFKPGAFLPGVPVQPILLTYPNSLDTVTWTWQGCTFGELLLMTLCQVCTNVVVEFLPVYVPSEDEKNDPYLYANNVRHIMATALELPVTDHTYEDCRLMMTAGDLTLPMEAGLVEFTKISKKLNLKWDKIRNQLETFASIAGSCKGGKIGIEEFADHLKLPVSDVLKELFSLFDRNNDGTIDFREYVIGVAVLCSPSNTEETIKMAFKLFDVDEDGSITEDEFSSLLQSSLGVPNLNVSKLFRDIDTDKSEKISYEEFKNFSLKHPEYAKLFTTYLEHQRYYLYIVEEEKEDNSESLQTTANNICNEEGDTISLDKKED</sequence>
<dbReference type="GO" id="GO:0042171">
    <property type="term" value="F:lysophosphatidic acid acyltransferase activity"/>
    <property type="evidence" value="ECO:0007669"/>
    <property type="project" value="TreeGrafter"/>
</dbReference>
<protein>
    <recommendedName>
        <fullName evidence="18">EF-hand domain-containing protein</fullName>
    </recommendedName>
</protein>
<keyword evidence="4" id="KW-0444">Lipid biosynthesis</keyword>
<dbReference type="InterPro" id="IPR018247">
    <property type="entry name" value="EF_Hand_1_Ca_BS"/>
</dbReference>
<dbReference type="InterPro" id="IPR011992">
    <property type="entry name" value="EF-hand-dom_pair"/>
</dbReference>
<dbReference type="SMART" id="SM00563">
    <property type="entry name" value="PlsC"/>
    <property type="match status" value="1"/>
</dbReference>
<keyword evidence="14" id="KW-0012">Acyltransferase</keyword>
<accession>A0A8T2J345</accession>
<dbReference type="InterPro" id="IPR002123">
    <property type="entry name" value="Plipid/glycerol_acylTrfase"/>
</dbReference>
<dbReference type="GO" id="GO:0005509">
    <property type="term" value="F:calcium ion binding"/>
    <property type="evidence" value="ECO:0007669"/>
    <property type="project" value="InterPro"/>
</dbReference>
<evidence type="ECO:0000256" key="16">
    <source>
        <dbReference type="SAM" id="MobiDB-lite"/>
    </source>
</evidence>
<comment type="similarity">
    <text evidence="3">Belongs to the 1-acyl-sn-glycerol-3-phosphate acyltransferase family.</text>
</comment>
<keyword evidence="5" id="KW-0808">Transferase</keyword>
<dbReference type="PANTHER" id="PTHR23063">
    <property type="entry name" value="PHOSPHOLIPID ACYLTRANSFERASE"/>
    <property type="match status" value="1"/>
</dbReference>
<dbReference type="Pfam" id="PF01553">
    <property type="entry name" value="Acyltransferase"/>
    <property type="match status" value="1"/>
</dbReference>
<keyword evidence="12" id="KW-0594">Phospholipid biosynthesis</keyword>
<reference evidence="19" key="1">
    <citation type="thesis" date="2020" institute="ProQuest LLC" country="789 East Eisenhower Parkway, Ann Arbor, MI, USA">
        <title>Comparative Genomics and Chromosome Evolution.</title>
        <authorList>
            <person name="Mudd A.B."/>
        </authorList>
    </citation>
    <scope>NUCLEOTIDE SEQUENCE</scope>
    <source>
        <strain evidence="19">Female2</strain>
        <tissue evidence="19">Blood</tissue>
    </source>
</reference>
<gene>
    <name evidence="19" type="ORF">GDO86_008472</name>
</gene>
<dbReference type="CDD" id="cd07991">
    <property type="entry name" value="LPLAT_LPCAT1-like"/>
    <property type="match status" value="1"/>
</dbReference>
<dbReference type="SUPFAM" id="SSF47473">
    <property type="entry name" value="EF-hand"/>
    <property type="match status" value="1"/>
</dbReference>
<dbReference type="GO" id="GO:0047184">
    <property type="term" value="F:1-acylglycerophosphocholine O-acyltransferase activity"/>
    <property type="evidence" value="ECO:0007669"/>
    <property type="project" value="UniProtKB-ARBA"/>
</dbReference>
<feature type="domain" description="EF-hand" evidence="18">
    <location>
        <begin position="409"/>
        <end position="444"/>
    </location>
</feature>
<keyword evidence="8" id="KW-0106">Calcium</keyword>
<dbReference type="Gene3D" id="1.10.238.10">
    <property type="entry name" value="EF-hand"/>
    <property type="match status" value="1"/>
</dbReference>
<evidence type="ECO:0000313" key="20">
    <source>
        <dbReference type="Proteomes" id="UP000812440"/>
    </source>
</evidence>